<accession>A0A1I4DFD6</accession>
<dbReference type="RefSeq" id="WP_149762541.1">
    <property type="nucleotide sequence ID" value="NZ_BSPE01000033.1"/>
</dbReference>
<dbReference type="InterPro" id="IPR036779">
    <property type="entry name" value="LysM_dom_sf"/>
</dbReference>
<sequence>MVVNPLKAFLFIAGGATAAVGTAYVSGALDPYLVGQRAAAVAALPETAAPIKPAAPKGERLPQQATPPGTATPAPDAAAPAVIAPSFDLVRAESDGSIVVAGKAAPESMVEIVAGAQVLGSTKAGAAGDFAIVLNEPLKPGGHELVLRSTTADKVVATSPETAVVSIPDQEDGQVLALVEKPGEPSKLITVPEATKPAEQAGAAATPEKAPAVAAAPSEAPPADDKVAAATLEQPAPGPQPAAPAADTAKPAEPAASAKPAEPAGEPKIAVDAVEIEGRKVFVAGAADAGRRVRVYANDILLGEAVASPGGRFLIETERDLPVGDYIVRADALDPDDAKVVARAAVPFQREPGEAVAAVAPDSQDTAPATAAQPATQPTSEAPPAAQQPAGETAGESQPDAAIAPEQQAATGEADATAPKLQHVDGSVIIRRGDTLWRISRRVYGHGVRYSTIYLANQDQIADPDRIWPGQVFNVPEKTPEGDAADMTAVKEQVPPPAPKKPL</sequence>
<dbReference type="EMBL" id="FOSL01000017">
    <property type="protein sequence ID" value="SFK92444.1"/>
    <property type="molecule type" value="Genomic_DNA"/>
</dbReference>
<dbReference type="InterPro" id="IPR018392">
    <property type="entry name" value="LysM"/>
</dbReference>
<feature type="region of interest" description="Disordered" evidence="1">
    <location>
        <begin position="352"/>
        <end position="419"/>
    </location>
</feature>
<name>A0A1I4DFD6_9HYPH</name>
<feature type="signal peptide" evidence="2">
    <location>
        <begin position="1"/>
        <end position="18"/>
    </location>
</feature>
<dbReference type="Pfam" id="PF01476">
    <property type="entry name" value="LysM"/>
    <property type="match status" value="1"/>
</dbReference>
<dbReference type="SUPFAM" id="SSF54106">
    <property type="entry name" value="LysM domain"/>
    <property type="match status" value="1"/>
</dbReference>
<feature type="region of interest" description="Disordered" evidence="1">
    <location>
        <begin position="196"/>
        <end position="266"/>
    </location>
</feature>
<feature type="region of interest" description="Disordered" evidence="1">
    <location>
        <begin position="52"/>
        <end position="77"/>
    </location>
</feature>
<evidence type="ECO:0000313" key="4">
    <source>
        <dbReference type="EMBL" id="SFK92444.1"/>
    </source>
</evidence>
<feature type="compositionally biased region" description="Low complexity" evidence="1">
    <location>
        <begin position="360"/>
        <end position="395"/>
    </location>
</feature>
<proteinExistence type="predicted"/>
<dbReference type="SMART" id="SM00257">
    <property type="entry name" value="LysM"/>
    <property type="match status" value="1"/>
</dbReference>
<keyword evidence="2" id="KW-0732">Signal</keyword>
<dbReference type="OrthoDB" id="370541at2"/>
<gene>
    <name evidence="4" type="ORF">SAMN04488498_117103</name>
</gene>
<dbReference type="CDD" id="cd00118">
    <property type="entry name" value="LysM"/>
    <property type="match status" value="1"/>
</dbReference>
<reference evidence="4 5" key="1">
    <citation type="submission" date="2016-10" db="EMBL/GenBank/DDBJ databases">
        <authorList>
            <person name="Varghese N."/>
            <person name="Submissions S."/>
        </authorList>
    </citation>
    <scope>NUCLEOTIDE SEQUENCE [LARGE SCALE GENOMIC DNA]</scope>
    <source>
        <strain evidence="4 5">DSM 21822</strain>
    </source>
</reference>
<evidence type="ECO:0000256" key="2">
    <source>
        <dbReference type="SAM" id="SignalP"/>
    </source>
</evidence>
<keyword evidence="5" id="KW-1185">Reference proteome</keyword>
<dbReference type="PANTHER" id="PTHR34700">
    <property type="entry name" value="POTASSIUM BINDING PROTEIN KBP"/>
    <property type="match status" value="1"/>
</dbReference>
<dbReference type="Gene3D" id="3.10.350.10">
    <property type="entry name" value="LysM domain"/>
    <property type="match status" value="1"/>
</dbReference>
<feature type="compositionally biased region" description="Low complexity" evidence="1">
    <location>
        <begin position="196"/>
        <end position="218"/>
    </location>
</feature>
<feature type="region of interest" description="Disordered" evidence="1">
    <location>
        <begin position="474"/>
        <end position="503"/>
    </location>
</feature>
<protein>
    <submittedName>
        <fullName evidence="4">Nucleoid-associated protein YgaU, contains BON and LysM domains</fullName>
    </submittedName>
</protein>
<feature type="domain" description="LysM" evidence="3">
    <location>
        <begin position="426"/>
        <end position="475"/>
    </location>
</feature>
<dbReference type="AlphaFoldDB" id="A0A1I4DFD6"/>
<dbReference type="InterPro" id="IPR052196">
    <property type="entry name" value="Bact_Kbp"/>
</dbReference>
<evidence type="ECO:0000313" key="5">
    <source>
        <dbReference type="Proteomes" id="UP000323300"/>
    </source>
</evidence>
<dbReference type="Proteomes" id="UP000323300">
    <property type="component" value="Unassembled WGS sequence"/>
</dbReference>
<feature type="compositionally biased region" description="Pro residues" evidence="1">
    <location>
        <begin position="494"/>
        <end position="503"/>
    </location>
</feature>
<dbReference type="PROSITE" id="PS51782">
    <property type="entry name" value="LYSM"/>
    <property type="match status" value="1"/>
</dbReference>
<organism evidence="4 5">
    <name type="scientific">Neomesorhizobium albiziae</name>
    <dbReference type="NCBI Taxonomy" id="335020"/>
    <lineage>
        <taxon>Bacteria</taxon>
        <taxon>Pseudomonadati</taxon>
        <taxon>Pseudomonadota</taxon>
        <taxon>Alphaproteobacteria</taxon>
        <taxon>Hyphomicrobiales</taxon>
        <taxon>Phyllobacteriaceae</taxon>
        <taxon>Neomesorhizobium</taxon>
    </lineage>
</organism>
<dbReference type="PANTHER" id="PTHR34700:SF4">
    <property type="entry name" value="PHAGE-LIKE ELEMENT PBSX PROTEIN XKDP"/>
    <property type="match status" value="1"/>
</dbReference>
<feature type="compositionally biased region" description="Low complexity" evidence="1">
    <location>
        <begin position="66"/>
        <end position="77"/>
    </location>
</feature>
<feature type="compositionally biased region" description="Low complexity" evidence="1">
    <location>
        <begin position="243"/>
        <end position="266"/>
    </location>
</feature>
<evidence type="ECO:0000259" key="3">
    <source>
        <dbReference type="PROSITE" id="PS51782"/>
    </source>
</evidence>
<evidence type="ECO:0000256" key="1">
    <source>
        <dbReference type="SAM" id="MobiDB-lite"/>
    </source>
</evidence>
<feature type="chain" id="PRO_5009302633" evidence="2">
    <location>
        <begin position="19"/>
        <end position="503"/>
    </location>
</feature>